<keyword evidence="1" id="KW-0812">Transmembrane</keyword>
<keyword evidence="3" id="KW-1185">Reference proteome</keyword>
<organism evidence="2 3">
    <name type="scientific">Acanthoscelides obtectus</name>
    <name type="common">Bean weevil</name>
    <name type="synonym">Bruchus obtectus</name>
    <dbReference type="NCBI Taxonomy" id="200917"/>
    <lineage>
        <taxon>Eukaryota</taxon>
        <taxon>Metazoa</taxon>
        <taxon>Ecdysozoa</taxon>
        <taxon>Arthropoda</taxon>
        <taxon>Hexapoda</taxon>
        <taxon>Insecta</taxon>
        <taxon>Pterygota</taxon>
        <taxon>Neoptera</taxon>
        <taxon>Endopterygota</taxon>
        <taxon>Coleoptera</taxon>
        <taxon>Polyphaga</taxon>
        <taxon>Cucujiformia</taxon>
        <taxon>Chrysomeloidea</taxon>
        <taxon>Chrysomelidae</taxon>
        <taxon>Bruchinae</taxon>
        <taxon>Bruchini</taxon>
        <taxon>Acanthoscelides</taxon>
    </lineage>
</organism>
<keyword evidence="1" id="KW-1133">Transmembrane helix</keyword>
<feature type="transmembrane region" description="Helical" evidence="1">
    <location>
        <begin position="69"/>
        <end position="86"/>
    </location>
</feature>
<dbReference type="AlphaFoldDB" id="A0A9P0PBQ1"/>
<reference evidence="2" key="1">
    <citation type="submission" date="2022-03" db="EMBL/GenBank/DDBJ databases">
        <authorList>
            <person name="Sayadi A."/>
        </authorList>
    </citation>
    <scope>NUCLEOTIDE SEQUENCE</scope>
</reference>
<proteinExistence type="predicted"/>
<protein>
    <submittedName>
        <fullName evidence="2">Uncharacterized protein</fullName>
    </submittedName>
</protein>
<evidence type="ECO:0000256" key="1">
    <source>
        <dbReference type="SAM" id="Phobius"/>
    </source>
</evidence>
<dbReference type="Proteomes" id="UP001152888">
    <property type="component" value="Unassembled WGS sequence"/>
</dbReference>
<name>A0A9P0PBQ1_ACAOB</name>
<keyword evidence="1" id="KW-0472">Membrane</keyword>
<evidence type="ECO:0000313" key="2">
    <source>
        <dbReference type="EMBL" id="CAH1973365.1"/>
    </source>
</evidence>
<evidence type="ECO:0000313" key="3">
    <source>
        <dbReference type="Proteomes" id="UP001152888"/>
    </source>
</evidence>
<gene>
    <name evidence="2" type="ORF">ACAOBT_LOCUS10506</name>
</gene>
<accession>A0A9P0PBQ1</accession>
<comment type="caution">
    <text evidence="2">The sequence shown here is derived from an EMBL/GenBank/DDBJ whole genome shotgun (WGS) entry which is preliminary data.</text>
</comment>
<feature type="transmembrane region" description="Helical" evidence="1">
    <location>
        <begin position="27"/>
        <end position="49"/>
    </location>
</feature>
<dbReference type="EMBL" id="CAKOFQ010006808">
    <property type="protein sequence ID" value="CAH1973365.1"/>
    <property type="molecule type" value="Genomic_DNA"/>
</dbReference>
<sequence>MIIPRRKSPSTPNYYLLILNLFHLRSFSLFFFSLFFFSLFYHFCSNSLIYFFSPSQLQCSFWKSSQLKSFFLFIVNSFICVCLLPYKPTDSVSKIGFSSFSSNLRSKV</sequence>